<evidence type="ECO:0000256" key="1">
    <source>
        <dbReference type="ARBA" id="ARBA00010556"/>
    </source>
</evidence>
<dbReference type="Pfam" id="PF17962">
    <property type="entry name" value="bMG6"/>
    <property type="match status" value="1"/>
</dbReference>
<dbReference type="InterPro" id="IPR021868">
    <property type="entry name" value="Alpha_2_Macroglob_MG3"/>
</dbReference>
<dbReference type="KEGG" id="tmar:MARIT_1781"/>
<feature type="domain" description="Alpha-2-macroglobulin bait region" evidence="4">
    <location>
        <begin position="970"/>
        <end position="1112"/>
    </location>
</feature>
<dbReference type="GO" id="GO:0005615">
    <property type="term" value="C:extracellular space"/>
    <property type="evidence" value="ECO:0007669"/>
    <property type="project" value="InterPro"/>
</dbReference>
<protein>
    <submittedName>
        <fullName evidence="6">Alpha-2-macroglobulin domain lipoprotein</fullName>
    </submittedName>
</protein>
<dbReference type="Pfam" id="PF07678">
    <property type="entry name" value="TED_complement"/>
    <property type="match status" value="1"/>
</dbReference>
<sequence length="1833" mass="206052">MKKTMKLLSILLLVFISNACKKTTATESNIHAYSEYITMYPEKMISVVPKLDFFLKKELREATIAEDVISISPKVEGEVLFRDQVLSFIPKEKLKSNALYTITLHLSKLYEDISPDLKDFTIKVKTKELLFNVALESPTVLTKDWYAVTGVLTASDVIDTAKLGTIITANYEGKPKKIIFETFEPLASKVHFKIDSLQRFEENKDLKVSWSGVEIASASEGTRELTIAGKNNFKILDIEVVNDDKQYIEISFSDPIKKAQHIKGLIQLTNTQKRKFTYGIKKNIVTLYPRASFKNNVTIEVFKGIQSIGGYTLKNNYSKTLYFEQLKPSVSFINSGSILPNSSNVKLNFKAVNLKAVDATVYKIYKNNILQFLQTNNVNNQGSLNYVGRPVAKYTVNLSNQGLDLDKENVFAIDLSEITTIEPGAMYRVALSFNEAYSNYVCDQKAPKTTIIYGKKEIATENYDRISYDDEYYDTYDWNERDDPCTASYYYDKKISTNILATDLGVIVKKGSNATTFVAVTNLLTTAPEEGAKVTLYNLQQQPIKTSQTNKEGVAIFEGISNAFFAAITKENSTTYVKLNDGNSLSMSKFDVSGVKLQKGIKGYLYGERGVWRPGNQLFLTFVLNDKANPIPEKHPIKFELLNPQGKLIHRKLLYKNKANVYAYAPKTNENALTGNWKLRVSVGGAVFQKTLKIETIKPNRLKIQFSMTEEEEFIKANSSMKGKVVVKWLHGAIAKDLKIDINGKFRQTKTVFSTFKNYNFDDVAKRFGTEEFRVGEGTLNEEGLATFSVKPKLNRGAPGMLKASFITKVYENGGDFSTDVFSKKVSPYTSYAGLLNAEEQQSKNYLFTDENYTFNVVSVNEKGVGIPNTLRVQIYKLSWRWWWNTTNDGLSNYDGTNYHEPYKTVTVTTDANGKGAFDLKVDKNDWGRYLIKVLDRKSKHVTSNVAYFDWPSWYGKKRGSQDKTNATMLVCTTDKESYKIHETATIKFPSSEGGRALITIENGTQVLDHFWVTTTAQQTTFNFPVLPTYTPNVFVNISLLQAHHQTENDLPMRMYGTIPMEVIDETTKLTPEIKMAEELQPETIATLEVKEKEGKPMTYTIAVVDEGLLDLTRFKTPNPWNTFYAKQSLGVKTWDIFDDVIGAYGGKVNQILSIGGDESEAGSKNKKANRFKPMVRYLGPFTLKEGATKKHHIQIPKYIGAVKAMVVAANTDKEAYGSSEKTAFVRKPVMILASLPRKITPQETVTLPVTVFAMKPSVKRVAVTVQPDASYTIISNASQELSFNEPGEKMAYFKLKVNDFKGIGKVKVIARSGSEKASYEVAIDVLNPNPITTEVKDMVLKSNAENELYFTNFGTKGTNAISVELSTLPPMNFTKRMEYLIQYPHGCVEQTTSSAFPQVYLPEIFELSEEKQQAIERNIKATIQRLSDFQLSNGGLSYWQGGSSADSWGTSYAGHFMIEAAKKGYALPIGFKTAWIGYQKERARSWRNNNSYDNNALSQAYRLYTLSLANSADLASMNRLRSTNGISNEAKMRLANAYAIIGKEPIAKAILRTLTTKNYAKRRYSNYGSEMRNRAMALETYTLLQNETKAIKLAKIIAESLSSEAWMSTQTTAFSLLAMSKYALKNGGAEGINASYSLNGTSKKVRISKALYTQDLKGSQKENTFKAINHGTGVLYVRVFHKGILPVGSEKVMQNNLETSIVYKTKEGASMLPTRIAQGTNFIAEITVKNTTNKHIKNVALTTLIPSGWEIINTRFTDFGNHTSTSKVDYTDIRDASIRNYFSVRSHQTKRFQVLLNASYLGRYYLPGIQVEAMYDNDYVARTKGQWIEVIN</sequence>
<feature type="chain" id="PRO_5013634991" evidence="3">
    <location>
        <begin position="22"/>
        <end position="1833"/>
    </location>
</feature>
<evidence type="ECO:0000256" key="3">
    <source>
        <dbReference type="SAM" id="SignalP"/>
    </source>
</evidence>
<evidence type="ECO:0000259" key="4">
    <source>
        <dbReference type="SMART" id="SM01359"/>
    </source>
</evidence>
<feature type="signal peptide" evidence="3">
    <location>
        <begin position="1"/>
        <end position="21"/>
    </location>
</feature>
<organism evidence="6 7">
    <name type="scientific">Tenacibaculum maritimum NCIMB 2154</name>
    <dbReference type="NCBI Taxonomy" id="1349785"/>
    <lineage>
        <taxon>Bacteria</taxon>
        <taxon>Pseudomonadati</taxon>
        <taxon>Bacteroidota</taxon>
        <taxon>Flavobacteriia</taxon>
        <taxon>Flavobacteriales</taxon>
        <taxon>Flavobacteriaceae</taxon>
        <taxon>Tenacibaculum</taxon>
    </lineage>
</organism>
<feature type="domain" description="Alpha-2-macroglobulin" evidence="5">
    <location>
        <begin position="1176"/>
        <end position="1266"/>
    </location>
</feature>
<reference evidence="6 7" key="1">
    <citation type="submission" date="2016-11" db="EMBL/GenBank/DDBJ databases">
        <authorList>
            <person name="Jaros S."/>
            <person name="Januszkiewicz K."/>
            <person name="Wedrychowicz H."/>
        </authorList>
    </citation>
    <scope>NUCLEOTIDE SEQUENCE [LARGE SCALE GENOMIC DNA]</scope>
    <source>
        <strain evidence="6">NCIMB 2154T</strain>
    </source>
</reference>
<dbReference type="SMART" id="SM01419">
    <property type="entry name" value="Thiol-ester_cl"/>
    <property type="match status" value="1"/>
</dbReference>
<name>A0A2H1EAB2_9FLAO</name>
<dbReference type="Pfam" id="PF17973">
    <property type="entry name" value="bMG10"/>
    <property type="match status" value="1"/>
</dbReference>
<gene>
    <name evidence="6" type="ORF">MARIT_1781</name>
</gene>
<dbReference type="InterPro" id="IPR041462">
    <property type="entry name" value="Bact_A2M_MG6"/>
</dbReference>
<dbReference type="InterPro" id="IPR011626">
    <property type="entry name" value="Alpha-macroglobulin_TED"/>
</dbReference>
<dbReference type="GO" id="GO:0004866">
    <property type="term" value="F:endopeptidase inhibitor activity"/>
    <property type="evidence" value="ECO:0007669"/>
    <property type="project" value="InterPro"/>
</dbReference>
<dbReference type="EMBL" id="LT634361">
    <property type="protein sequence ID" value="SFZ82847.1"/>
    <property type="molecule type" value="Genomic_DNA"/>
</dbReference>
<proteinExistence type="inferred from homology"/>
<evidence type="ECO:0000256" key="2">
    <source>
        <dbReference type="ARBA" id="ARBA00022729"/>
    </source>
</evidence>
<dbReference type="SUPFAM" id="SSF48239">
    <property type="entry name" value="Terpenoid cyclases/Protein prenyltransferases"/>
    <property type="match status" value="1"/>
</dbReference>
<dbReference type="InterPro" id="IPR011625">
    <property type="entry name" value="A2M_N_BRD"/>
</dbReference>
<dbReference type="InterPro" id="IPR001599">
    <property type="entry name" value="Macroglobln_a2"/>
</dbReference>
<dbReference type="Gene3D" id="1.50.10.20">
    <property type="match status" value="1"/>
</dbReference>
<dbReference type="STRING" id="1349785.GCA_000509405_00895"/>
<dbReference type="Pfam" id="PF01835">
    <property type="entry name" value="MG2"/>
    <property type="match status" value="1"/>
</dbReference>
<dbReference type="RefSeq" id="WP_100211290.1">
    <property type="nucleotide sequence ID" value="NZ_CP138495.1"/>
</dbReference>
<dbReference type="InterPro" id="IPR008930">
    <property type="entry name" value="Terpenoid_cyclase/PrenylTrfase"/>
</dbReference>
<keyword evidence="2 3" id="KW-0732">Signal</keyword>
<dbReference type="OrthoDB" id="9767116at2"/>
<dbReference type="SMART" id="SM01359">
    <property type="entry name" value="A2M_N_2"/>
    <property type="match status" value="1"/>
</dbReference>
<dbReference type="InterPro" id="IPR047565">
    <property type="entry name" value="Alpha-macroglob_thiol-ester_cl"/>
</dbReference>
<comment type="similarity">
    <text evidence="1">Belongs to the protease inhibitor I39 (alpha-2-macroglobulin) family. Bacterial alpha-2-macroglobulin subfamily.</text>
</comment>
<dbReference type="InterPro" id="IPR051802">
    <property type="entry name" value="YfhM-like"/>
</dbReference>
<dbReference type="Pfam" id="PF07703">
    <property type="entry name" value="A2M_BRD"/>
    <property type="match status" value="1"/>
</dbReference>
<dbReference type="InterPro" id="IPR041203">
    <property type="entry name" value="Bact_A2M_MG5"/>
</dbReference>
<evidence type="ECO:0000313" key="6">
    <source>
        <dbReference type="EMBL" id="SFZ82847.1"/>
    </source>
</evidence>
<dbReference type="Pfam" id="PF17972">
    <property type="entry name" value="bMG5"/>
    <property type="match status" value="1"/>
</dbReference>
<keyword evidence="7" id="KW-1185">Reference proteome</keyword>
<dbReference type="InterPro" id="IPR041246">
    <property type="entry name" value="Bact_MG10"/>
</dbReference>
<dbReference type="PANTHER" id="PTHR40094:SF1">
    <property type="entry name" value="UBIQUITIN DOMAIN-CONTAINING PROTEIN"/>
    <property type="match status" value="1"/>
</dbReference>
<dbReference type="Pfam" id="PF00207">
    <property type="entry name" value="A2M"/>
    <property type="match status" value="1"/>
</dbReference>
<dbReference type="SMART" id="SM01360">
    <property type="entry name" value="A2M"/>
    <property type="match status" value="1"/>
</dbReference>
<dbReference type="InterPro" id="IPR002890">
    <property type="entry name" value="MG2"/>
</dbReference>
<accession>A0A2H1EAB2</accession>
<dbReference type="Pfam" id="PF11974">
    <property type="entry name" value="bMG3"/>
    <property type="match status" value="1"/>
</dbReference>
<dbReference type="GeneID" id="47723288"/>
<dbReference type="CDD" id="cd02891">
    <property type="entry name" value="A2M_like"/>
    <property type="match status" value="1"/>
</dbReference>
<dbReference type="PANTHER" id="PTHR40094">
    <property type="entry name" value="ALPHA-2-MACROGLOBULIN HOMOLOG"/>
    <property type="match status" value="1"/>
</dbReference>
<evidence type="ECO:0000313" key="7">
    <source>
        <dbReference type="Proteomes" id="UP000231564"/>
    </source>
</evidence>
<keyword evidence="6" id="KW-0449">Lipoprotein</keyword>
<dbReference type="Gene3D" id="2.60.40.1930">
    <property type="match status" value="1"/>
</dbReference>
<dbReference type="Proteomes" id="UP000231564">
    <property type="component" value="Chromosome MARIT"/>
</dbReference>
<evidence type="ECO:0000259" key="5">
    <source>
        <dbReference type="SMART" id="SM01360"/>
    </source>
</evidence>